<sequence>MDDGSAYVVEEVRTGKKDLTFNTMWKYPRGLPATQAIQLAMRANVRNDTRDIDVSIVENPKPRNSLYTVEAVDTNEKSSAVSWVTTEIEKEFQGLERPPHTEDGNILAKIVDDFNSNKRG</sequence>
<organism evidence="1 2">
    <name type="scientific">Taylorella asinigenitalis (strain MCE3)</name>
    <dbReference type="NCBI Taxonomy" id="1008459"/>
    <lineage>
        <taxon>Bacteria</taxon>
        <taxon>Pseudomonadati</taxon>
        <taxon>Pseudomonadota</taxon>
        <taxon>Betaproteobacteria</taxon>
        <taxon>Burkholderiales</taxon>
        <taxon>Alcaligenaceae</taxon>
        <taxon>Taylorella</taxon>
    </lineage>
</organism>
<keyword evidence="2" id="KW-1185">Reference proteome</keyword>
<dbReference type="eggNOG" id="COG1413">
    <property type="taxonomic scope" value="Bacteria"/>
</dbReference>
<dbReference type="EMBL" id="CP003059">
    <property type="protein sequence ID" value="AEP36250.1"/>
    <property type="molecule type" value="Genomic_DNA"/>
</dbReference>
<protein>
    <submittedName>
        <fullName evidence="1">Uncharacterized protein</fullName>
    </submittedName>
</protein>
<gene>
    <name evidence="1" type="ordered locus">TASI_0475</name>
</gene>
<proteinExistence type="predicted"/>
<dbReference type="HOGENOM" id="CLU_2048593_0_0_4"/>
<name>G4QCX0_TAYAM</name>
<accession>G4QCX0</accession>
<reference evidence="1 2" key="2">
    <citation type="journal article" date="2012" name="PLoS ONE">
        <title>Genomic characterization of the taylorella genus.</title>
        <authorList>
            <person name="Hebert L."/>
            <person name="Moumen B."/>
            <person name="Pons N."/>
            <person name="Duquesne F."/>
            <person name="Breuil M.F."/>
            <person name="Goux D."/>
            <person name="Batto J.M."/>
            <person name="Laugier C."/>
            <person name="Renault P."/>
            <person name="Petry S."/>
        </authorList>
    </citation>
    <scope>NUCLEOTIDE SEQUENCE [LARGE SCALE GENOMIC DNA]</scope>
    <source>
        <strain evidence="1 2">MCE3</strain>
    </source>
</reference>
<dbReference type="KEGG" id="tas:TASI_0475"/>
<dbReference type="AlphaFoldDB" id="G4QCX0"/>
<evidence type="ECO:0000313" key="2">
    <source>
        <dbReference type="Proteomes" id="UP000009284"/>
    </source>
</evidence>
<reference key="1">
    <citation type="submission" date="2011-09" db="EMBL/GenBank/DDBJ databases">
        <title>Genomic characterization of the Taylorella genus.</title>
        <authorList>
            <person name="Hebert L."/>
            <person name="Moumen B."/>
            <person name="Pons N."/>
            <person name="Duquesne F."/>
            <person name="Breuil M.-F."/>
            <person name="Goux D."/>
            <person name="Batto J.-M."/>
            <person name="Renault P."/>
            <person name="Laugier C."/>
            <person name="Petry S."/>
        </authorList>
    </citation>
    <scope>NUCLEOTIDE SEQUENCE</scope>
    <source>
        <strain>MCE3</strain>
    </source>
</reference>
<dbReference type="STRING" id="1008459.TASI_0475"/>
<dbReference type="Proteomes" id="UP000009284">
    <property type="component" value="Chromosome"/>
</dbReference>
<evidence type="ECO:0000313" key="1">
    <source>
        <dbReference type="EMBL" id="AEP36250.1"/>
    </source>
</evidence>
<dbReference type="RefSeq" id="WP_014111148.1">
    <property type="nucleotide sequence ID" value="NC_016043.1"/>
</dbReference>